<organism evidence="1">
    <name type="scientific">Anguilla anguilla</name>
    <name type="common">European freshwater eel</name>
    <name type="synonym">Muraena anguilla</name>
    <dbReference type="NCBI Taxonomy" id="7936"/>
    <lineage>
        <taxon>Eukaryota</taxon>
        <taxon>Metazoa</taxon>
        <taxon>Chordata</taxon>
        <taxon>Craniata</taxon>
        <taxon>Vertebrata</taxon>
        <taxon>Euteleostomi</taxon>
        <taxon>Actinopterygii</taxon>
        <taxon>Neopterygii</taxon>
        <taxon>Teleostei</taxon>
        <taxon>Anguilliformes</taxon>
        <taxon>Anguillidae</taxon>
        <taxon>Anguilla</taxon>
    </lineage>
</organism>
<name>A0A0E9QE45_ANGAN</name>
<accession>A0A0E9QE45</accession>
<protein>
    <submittedName>
        <fullName evidence="1">Uncharacterized protein</fullName>
    </submittedName>
</protein>
<dbReference type="EMBL" id="GBXM01094209">
    <property type="protein sequence ID" value="JAH14368.1"/>
    <property type="molecule type" value="Transcribed_RNA"/>
</dbReference>
<dbReference type="AlphaFoldDB" id="A0A0E9QE45"/>
<proteinExistence type="predicted"/>
<sequence length="47" mass="5137">MSVMLDSTFPKSPPLAPSVSPQSIVVYICFPKDHQQAAPPLKHKCSQ</sequence>
<reference evidence="1" key="1">
    <citation type="submission" date="2014-11" db="EMBL/GenBank/DDBJ databases">
        <authorList>
            <person name="Amaro Gonzalez C."/>
        </authorList>
    </citation>
    <scope>NUCLEOTIDE SEQUENCE</scope>
</reference>
<evidence type="ECO:0000313" key="1">
    <source>
        <dbReference type="EMBL" id="JAH14368.1"/>
    </source>
</evidence>
<reference evidence="1" key="2">
    <citation type="journal article" date="2015" name="Fish Shellfish Immunol.">
        <title>Early steps in the European eel (Anguilla anguilla)-Vibrio vulnificus interaction in the gills: Role of the RtxA13 toxin.</title>
        <authorList>
            <person name="Callol A."/>
            <person name="Pajuelo D."/>
            <person name="Ebbesson L."/>
            <person name="Teles M."/>
            <person name="MacKenzie S."/>
            <person name="Amaro C."/>
        </authorList>
    </citation>
    <scope>NUCLEOTIDE SEQUENCE</scope>
</reference>